<feature type="active site" description="Proton acceptor" evidence="4">
    <location>
        <position position="371"/>
    </location>
</feature>
<evidence type="ECO:0000256" key="5">
    <source>
        <dbReference type="RuleBase" id="RU003557"/>
    </source>
</evidence>
<comment type="similarity">
    <text evidence="1 5">Belongs to the thiolase-like superfamily. Thiolase family.</text>
</comment>
<dbReference type="AlphaFoldDB" id="A0A840WPS6"/>
<dbReference type="Gene3D" id="3.40.47.10">
    <property type="match status" value="2"/>
</dbReference>
<sequence length="385" mass="39927">MTDAVVITGAARTPMGGFQGELSGATASELGGVAIAAALDKAGLAPDQVDELLMGCVLPAGQGQAPARQAGFHAGLPEHVPATTLNKMCGSGMKTTMMAYDQVALHGGTVVAGGMESMSNAPYLLPAMRGGARLGHGTAQDHMFLDGLEDAYDKGRLMGTFAEDCAGKYQFTREAQDEYALASLAAAQTADFSAEVAPVTLKTRKGEVTITTDEQPRTARPDKIPHLKPAFRKDGTVTPANASSISDGAAALVLCRESDATGPVRARILGHASHAQAPAWFSTAPVPATQKLLKRLGWSVEDVDLFEVNEAFAVVPMAFMHELGVPRDKVNVHGGACALGHPIGASGARIIVTLLHAMEQRDLKRGIAAICIGGGEGTAIAIERP</sequence>
<dbReference type="PROSITE" id="PS00099">
    <property type="entry name" value="THIOLASE_3"/>
    <property type="match status" value="1"/>
</dbReference>
<dbReference type="PANTHER" id="PTHR18919">
    <property type="entry name" value="ACETYL-COA C-ACYLTRANSFERASE"/>
    <property type="match status" value="1"/>
</dbReference>
<dbReference type="SUPFAM" id="SSF53901">
    <property type="entry name" value="Thiolase-like"/>
    <property type="match status" value="2"/>
</dbReference>
<organism evidence="8 9">
    <name type="scientific">Rubricella aquisinus</name>
    <dbReference type="NCBI Taxonomy" id="2028108"/>
    <lineage>
        <taxon>Bacteria</taxon>
        <taxon>Pseudomonadati</taxon>
        <taxon>Pseudomonadota</taxon>
        <taxon>Alphaproteobacteria</taxon>
        <taxon>Rhodobacterales</taxon>
        <taxon>Paracoccaceae</taxon>
        <taxon>Rubricella</taxon>
    </lineage>
</organism>
<accession>A0A840WPS6</accession>
<feature type="domain" description="Thiolase C-terminal" evidence="7">
    <location>
        <begin position="264"/>
        <end position="384"/>
    </location>
</feature>
<dbReference type="PANTHER" id="PTHR18919:SF138">
    <property type="entry name" value="ACETYL-COA C-ACETYLTRANSFERASE"/>
    <property type="match status" value="1"/>
</dbReference>
<name>A0A840WPS6_9RHOB</name>
<evidence type="ECO:0000256" key="3">
    <source>
        <dbReference type="ARBA" id="ARBA00023315"/>
    </source>
</evidence>
<dbReference type="PIRSF" id="PIRSF000429">
    <property type="entry name" value="Ac-CoA_Ac_transf"/>
    <property type="match status" value="1"/>
</dbReference>
<dbReference type="InterPro" id="IPR020617">
    <property type="entry name" value="Thiolase_C"/>
</dbReference>
<proteinExistence type="inferred from homology"/>
<keyword evidence="9" id="KW-1185">Reference proteome</keyword>
<keyword evidence="3 5" id="KW-0012">Acyltransferase</keyword>
<dbReference type="NCBIfam" id="TIGR01930">
    <property type="entry name" value="AcCoA-C-Actrans"/>
    <property type="match status" value="1"/>
</dbReference>
<feature type="active site" description="Proton acceptor" evidence="4">
    <location>
        <position position="341"/>
    </location>
</feature>
<evidence type="ECO:0000256" key="2">
    <source>
        <dbReference type="ARBA" id="ARBA00022679"/>
    </source>
</evidence>
<dbReference type="Proteomes" id="UP000553766">
    <property type="component" value="Unassembled WGS sequence"/>
</dbReference>
<evidence type="ECO:0000313" key="9">
    <source>
        <dbReference type="Proteomes" id="UP000553766"/>
    </source>
</evidence>
<dbReference type="InterPro" id="IPR002155">
    <property type="entry name" value="Thiolase"/>
</dbReference>
<dbReference type="GO" id="GO:0003985">
    <property type="term" value="F:acetyl-CoA C-acetyltransferase activity"/>
    <property type="evidence" value="ECO:0007669"/>
    <property type="project" value="UniProtKB-EC"/>
</dbReference>
<gene>
    <name evidence="8" type="ORF">FHS89_001664</name>
</gene>
<dbReference type="Pfam" id="PF00108">
    <property type="entry name" value="Thiolase_N"/>
    <property type="match status" value="1"/>
</dbReference>
<reference evidence="8 9" key="1">
    <citation type="submission" date="2020-08" db="EMBL/GenBank/DDBJ databases">
        <title>Genomic Encyclopedia of Type Strains, Phase IV (KMG-IV): sequencing the most valuable type-strain genomes for metagenomic binning, comparative biology and taxonomic classification.</title>
        <authorList>
            <person name="Goeker M."/>
        </authorList>
    </citation>
    <scope>NUCLEOTIDE SEQUENCE [LARGE SCALE GENOMIC DNA]</scope>
    <source>
        <strain evidence="8 9">DSM 103377</strain>
    </source>
</reference>
<evidence type="ECO:0000256" key="1">
    <source>
        <dbReference type="ARBA" id="ARBA00010982"/>
    </source>
</evidence>
<dbReference type="InterPro" id="IPR016039">
    <property type="entry name" value="Thiolase-like"/>
</dbReference>
<evidence type="ECO:0000259" key="6">
    <source>
        <dbReference type="Pfam" id="PF00108"/>
    </source>
</evidence>
<protein>
    <submittedName>
        <fullName evidence="8">Acetyl-CoA C-acetyltransferase</fullName>
        <ecNumber evidence="8">2.3.1.9</ecNumber>
    </submittedName>
</protein>
<feature type="active site" description="Acyl-thioester intermediate" evidence="4">
    <location>
        <position position="89"/>
    </location>
</feature>
<evidence type="ECO:0000259" key="7">
    <source>
        <dbReference type="Pfam" id="PF02803"/>
    </source>
</evidence>
<comment type="caution">
    <text evidence="8">The sequence shown here is derived from an EMBL/GenBank/DDBJ whole genome shotgun (WGS) entry which is preliminary data.</text>
</comment>
<dbReference type="RefSeq" id="WP_184010517.1">
    <property type="nucleotide sequence ID" value="NZ_JACIJS010000004.1"/>
</dbReference>
<dbReference type="EC" id="2.3.1.9" evidence="8"/>
<evidence type="ECO:0000256" key="4">
    <source>
        <dbReference type="PIRSR" id="PIRSR000429-1"/>
    </source>
</evidence>
<dbReference type="InterPro" id="IPR020610">
    <property type="entry name" value="Thiolase_AS"/>
</dbReference>
<dbReference type="Pfam" id="PF02803">
    <property type="entry name" value="Thiolase_C"/>
    <property type="match status" value="1"/>
</dbReference>
<dbReference type="CDD" id="cd00751">
    <property type="entry name" value="thiolase"/>
    <property type="match status" value="1"/>
</dbReference>
<feature type="domain" description="Thiolase N-terminal" evidence="6">
    <location>
        <begin position="5"/>
        <end position="258"/>
    </location>
</feature>
<dbReference type="InterPro" id="IPR020616">
    <property type="entry name" value="Thiolase_N"/>
</dbReference>
<evidence type="ECO:0000313" key="8">
    <source>
        <dbReference type="EMBL" id="MBB5515652.1"/>
    </source>
</evidence>
<dbReference type="EMBL" id="JACIJS010000004">
    <property type="protein sequence ID" value="MBB5515652.1"/>
    <property type="molecule type" value="Genomic_DNA"/>
</dbReference>
<keyword evidence="2 5" id="KW-0808">Transferase</keyword>